<feature type="domain" description="C2H2-type" evidence="12">
    <location>
        <begin position="243"/>
        <end position="270"/>
    </location>
</feature>
<dbReference type="PANTHER" id="PTHR16515">
    <property type="entry name" value="PR DOMAIN ZINC FINGER PROTEIN"/>
    <property type="match status" value="1"/>
</dbReference>
<dbReference type="PROSITE" id="PS50157">
    <property type="entry name" value="ZINC_FINGER_C2H2_2"/>
    <property type="match status" value="2"/>
</dbReference>
<keyword evidence="14" id="KW-1185">Reference proteome</keyword>
<keyword evidence="3" id="KW-0677">Repeat</keyword>
<dbReference type="AlphaFoldDB" id="A0A7R9BNV8"/>
<evidence type="ECO:0000256" key="7">
    <source>
        <dbReference type="ARBA" id="ARBA00023125"/>
    </source>
</evidence>
<dbReference type="InterPro" id="IPR013087">
    <property type="entry name" value="Znf_C2H2_type"/>
</dbReference>
<dbReference type="GO" id="GO:0010468">
    <property type="term" value="P:regulation of gene expression"/>
    <property type="evidence" value="ECO:0007669"/>
    <property type="project" value="TreeGrafter"/>
</dbReference>
<organism evidence="13">
    <name type="scientific">Notodromas monacha</name>
    <dbReference type="NCBI Taxonomy" id="399045"/>
    <lineage>
        <taxon>Eukaryota</taxon>
        <taxon>Metazoa</taxon>
        <taxon>Ecdysozoa</taxon>
        <taxon>Arthropoda</taxon>
        <taxon>Crustacea</taxon>
        <taxon>Oligostraca</taxon>
        <taxon>Ostracoda</taxon>
        <taxon>Podocopa</taxon>
        <taxon>Podocopida</taxon>
        <taxon>Cypridocopina</taxon>
        <taxon>Cypridoidea</taxon>
        <taxon>Cyprididae</taxon>
        <taxon>Notodromas</taxon>
    </lineage>
</organism>
<dbReference type="FunFam" id="3.30.160.60:FF:000446">
    <property type="entry name" value="Zinc finger protein"/>
    <property type="match status" value="1"/>
</dbReference>
<feature type="compositionally biased region" description="Low complexity" evidence="11">
    <location>
        <begin position="91"/>
        <end position="105"/>
    </location>
</feature>
<evidence type="ECO:0000259" key="12">
    <source>
        <dbReference type="PROSITE" id="PS50157"/>
    </source>
</evidence>
<dbReference type="InterPro" id="IPR036236">
    <property type="entry name" value="Znf_C2H2_sf"/>
</dbReference>
<dbReference type="OrthoDB" id="6330646at2759"/>
<evidence type="ECO:0000256" key="5">
    <source>
        <dbReference type="ARBA" id="ARBA00022833"/>
    </source>
</evidence>
<evidence type="ECO:0000256" key="10">
    <source>
        <dbReference type="PROSITE-ProRule" id="PRU00042"/>
    </source>
</evidence>
<sequence length="272" mass="29600">MAATDLHLVQNYSLSQSDGGNRRSDVELDGAIDARAHMPLALLQHCPSNVHEDQMRMDVVDYSSNAQQVDDDCGGGGGGGGDEDSPAQLCHDPPSIASSSSSGHMHMPMSIKVERDGSPNPEEDARRGLSAFCEALYSGGPPQGFVVNNVAQLGPDAKPMLAIMAQQQQQHHHQQQHQMFPGAGGGGGVVVKKRRKRRKLKPNGELGPGEEHFPYRCDVCEKGLRSLAALKYHERIHSGETPFECRFCGRKFAVTSHLNYHIRVHTGDCECQ</sequence>
<evidence type="ECO:0000256" key="4">
    <source>
        <dbReference type="ARBA" id="ARBA00022771"/>
    </source>
</evidence>
<name>A0A7R9BNV8_9CRUS</name>
<dbReference type="SUPFAM" id="SSF57667">
    <property type="entry name" value="beta-beta-alpha zinc fingers"/>
    <property type="match status" value="1"/>
</dbReference>
<keyword evidence="2" id="KW-0479">Metal-binding</keyword>
<dbReference type="PROSITE" id="PS00028">
    <property type="entry name" value="ZINC_FINGER_C2H2_1"/>
    <property type="match status" value="2"/>
</dbReference>
<dbReference type="GO" id="GO:0005634">
    <property type="term" value="C:nucleus"/>
    <property type="evidence" value="ECO:0007669"/>
    <property type="project" value="UniProtKB-SubCell"/>
</dbReference>
<feature type="region of interest" description="Disordered" evidence="11">
    <location>
        <begin position="177"/>
        <end position="207"/>
    </location>
</feature>
<comment type="subcellular location">
    <subcellularLocation>
        <location evidence="1">Nucleus</location>
    </subcellularLocation>
</comment>
<keyword evidence="8" id="KW-0804">Transcription</keyword>
<dbReference type="InterPro" id="IPR050331">
    <property type="entry name" value="Zinc_finger"/>
</dbReference>
<keyword evidence="5" id="KW-0862">Zinc</keyword>
<evidence type="ECO:0000256" key="2">
    <source>
        <dbReference type="ARBA" id="ARBA00022723"/>
    </source>
</evidence>
<dbReference type="Proteomes" id="UP000678499">
    <property type="component" value="Unassembled WGS sequence"/>
</dbReference>
<evidence type="ECO:0000313" key="14">
    <source>
        <dbReference type="Proteomes" id="UP000678499"/>
    </source>
</evidence>
<dbReference type="Gene3D" id="3.30.160.60">
    <property type="entry name" value="Classic Zinc Finger"/>
    <property type="match status" value="2"/>
</dbReference>
<dbReference type="FunFam" id="3.30.160.60:FF:000325">
    <property type="entry name" value="ZFP90 zinc finger protein"/>
    <property type="match status" value="1"/>
</dbReference>
<reference evidence="13" key="1">
    <citation type="submission" date="2020-11" db="EMBL/GenBank/DDBJ databases">
        <authorList>
            <person name="Tran Van P."/>
        </authorList>
    </citation>
    <scope>NUCLEOTIDE SEQUENCE</scope>
</reference>
<dbReference type="PANTHER" id="PTHR16515:SF49">
    <property type="entry name" value="GASTRULA ZINC FINGER PROTEIN XLCGF49.1-LIKE-RELATED"/>
    <property type="match status" value="1"/>
</dbReference>
<dbReference type="GO" id="GO:0008270">
    <property type="term" value="F:zinc ion binding"/>
    <property type="evidence" value="ECO:0007669"/>
    <property type="project" value="UniProtKB-KW"/>
</dbReference>
<protein>
    <recommendedName>
        <fullName evidence="12">C2H2-type domain-containing protein</fullName>
    </recommendedName>
</protein>
<accession>A0A7R9BNV8</accession>
<dbReference type="EMBL" id="OA883107">
    <property type="protein sequence ID" value="CAD7277954.1"/>
    <property type="molecule type" value="Genomic_DNA"/>
</dbReference>
<keyword evidence="9" id="KW-0539">Nucleus</keyword>
<evidence type="ECO:0000256" key="9">
    <source>
        <dbReference type="ARBA" id="ARBA00023242"/>
    </source>
</evidence>
<dbReference type="EMBL" id="CAJPEX010001070">
    <property type="protein sequence ID" value="CAG0918106.1"/>
    <property type="molecule type" value="Genomic_DNA"/>
</dbReference>
<feature type="compositionally biased region" description="Basic residues" evidence="11">
    <location>
        <begin position="191"/>
        <end position="201"/>
    </location>
</feature>
<proteinExistence type="predicted"/>
<feature type="domain" description="C2H2-type" evidence="12">
    <location>
        <begin position="215"/>
        <end position="242"/>
    </location>
</feature>
<gene>
    <name evidence="13" type="ORF">NMOB1V02_LOCUS5670</name>
</gene>
<keyword evidence="4 10" id="KW-0863">Zinc-finger</keyword>
<dbReference type="SMART" id="SM00355">
    <property type="entry name" value="ZnF_C2H2"/>
    <property type="match status" value="2"/>
</dbReference>
<dbReference type="GO" id="GO:0003677">
    <property type="term" value="F:DNA binding"/>
    <property type="evidence" value="ECO:0007669"/>
    <property type="project" value="UniProtKB-KW"/>
</dbReference>
<evidence type="ECO:0000313" key="13">
    <source>
        <dbReference type="EMBL" id="CAD7277954.1"/>
    </source>
</evidence>
<feature type="region of interest" description="Disordered" evidence="11">
    <location>
        <begin position="66"/>
        <end position="105"/>
    </location>
</feature>
<dbReference type="Pfam" id="PF00096">
    <property type="entry name" value="zf-C2H2"/>
    <property type="match status" value="1"/>
</dbReference>
<evidence type="ECO:0000256" key="3">
    <source>
        <dbReference type="ARBA" id="ARBA00022737"/>
    </source>
</evidence>
<evidence type="ECO:0000256" key="8">
    <source>
        <dbReference type="ARBA" id="ARBA00023163"/>
    </source>
</evidence>
<evidence type="ECO:0000256" key="11">
    <source>
        <dbReference type="SAM" id="MobiDB-lite"/>
    </source>
</evidence>
<keyword evidence="6" id="KW-0805">Transcription regulation</keyword>
<evidence type="ECO:0000256" key="1">
    <source>
        <dbReference type="ARBA" id="ARBA00004123"/>
    </source>
</evidence>
<keyword evidence="7" id="KW-0238">DNA-binding</keyword>
<evidence type="ECO:0000256" key="6">
    <source>
        <dbReference type="ARBA" id="ARBA00023015"/>
    </source>
</evidence>